<keyword evidence="3" id="KW-1185">Reference proteome</keyword>
<dbReference type="InterPro" id="IPR002156">
    <property type="entry name" value="RNaseH_domain"/>
</dbReference>
<evidence type="ECO:0000313" key="2">
    <source>
        <dbReference type="EMBL" id="KAG2303807.1"/>
    </source>
</evidence>
<gene>
    <name evidence="2" type="ORF">Bca52824_032458</name>
</gene>
<sequence length="162" mass="18170">MNLEASVFSPKNPHISSSLMGSDDQRCRPSSVKAYWLQHGNVGVQSFDLTKVYALSLNPVQLTSLVWYDVFNEAIALRSTLCLELTLEFPKLKVFSDNSTLIRAISSNIQSKEIIGVVFDIRSISSEFASIGFSHLPRSKNSIVVTFSHKGSSYFLFYVMDY</sequence>
<accession>A0A8X7SD52</accession>
<name>A0A8X7SD52_BRACI</name>
<organism evidence="2 3">
    <name type="scientific">Brassica carinata</name>
    <name type="common">Ethiopian mustard</name>
    <name type="synonym">Abyssinian cabbage</name>
    <dbReference type="NCBI Taxonomy" id="52824"/>
    <lineage>
        <taxon>Eukaryota</taxon>
        <taxon>Viridiplantae</taxon>
        <taxon>Streptophyta</taxon>
        <taxon>Embryophyta</taxon>
        <taxon>Tracheophyta</taxon>
        <taxon>Spermatophyta</taxon>
        <taxon>Magnoliopsida</taxon>
        <taxon>eudicotyledons</taxon>
        <taxon>Gunneridae</taxon>
        <taxon>Pentapetalae</taxon>
        <taxon>rosids</taxon>
        <taxon>malvids</taxon>
        <taxon>Brassicales</taxon>
        <taxon>Brassicaceae</taxon>
        <taxon>Brassiceae</taxon>
        <taxon>Brassica</taxon>
    </lineage>
</organism>
<dbReference type="EMBL" id="JAAMPC010000007">
    <property type="protein sequence ID" value="KAG2303807.1"/>
    <property type="molecule type" value="Genomic_DNA"/>
</dbReference>
<reference evidence="2 3" key="1">
    <citation type="submission" date="2020-02" db="EMBL/GenBank/DDBJ databases">
        <authorList>
            <person name="Ma Q."/>
            <person name="Huang Y."/>
            <person name="Song X."/>
            <person name="Pei D."/>
        </authorList>
    </citation>
    <scope>NUCLEOTIDE SEQUENCE [LARGE SCALE GENOMIC DNA]</scope>
    <source>
        <strain evidence="2">Sxm20200214</strain>
        <tissue evidence="2">Leaf</tissue>
    </source>
</reference>
<dbReference type="AlphaFoldDB" id="A0A8X7SD52"/>
<protein>
    <recommendedName>
        <fullName evidence="1">RNase H type-1 domain-containing protein</fullName>
    </recommendedName>
</protein>
<dbReference type="GO" id="GO:0004523">
    <property type="term" value="F:RNA-DNA hybrid ribonuclease activity"/>
    <property type="evidence" value="ECO:0007669"/>
    <property type="project" value="InterPro"/>
</dbReference>
<evidence type="ECO:0000259" key="1">
    <source>
        <dbReference type="Pfam" id="PF13456"/>
    </source>
</evidence>
<proteinExistence type="predicted"/>
<dbReference type="OrthoDB" id="1113405at2759"/>
<dbReference type="Pfam" id="PF13456">
    <property type="entry name" value="RVT_3"/>
    <property type="match status" value="1"/>
</dbReference>
<feature type="domain" description="RNase H type-1" evidence="1">
    <location>
        <begin position="73"/>
        <end position="150"/>
    </location>
</feature>
<evidence type="ECO:0000313" key="3">
    <source>
        <dbReference type="Proteomes" id="UP000886595"/>
    </source>
</evidence>
<dbReference type="GO" id="GO:0003676">
    <property type="term" value="F:nucleic acid binding"/>
    <property type="evidence" value="ECO:0007669"/>
    <property type="project" value="InterPro"/>
</dbReference>
<comment type="caution">
    <text evidence="2">The sequence shown here is derived from an EMBL/GenBank/DDBJ whole genome shotgun (WGS) entry which is preliminary data.</text>
</comment>
<dbReference type="Proteomes" id="UP000886595">
    <property type="component" value="Unassembled WGS sequence"/>
</dbReference>